<dbReference type="InParanoid" id="A0A139WCZ7"/>
<dbReference type="InterPro" id="IPR006553">
    <property type="entry name" value="Leu-rich_rpt_Cys-con_subtyp"/>
</dbReference>
<organism evidence="4 5">
    <name type="scientific">Tribolium castaneum</name>
    <name type="common">Red flour beetle</name>
    <dbReference type="NCBI Taxonomy" id="7070"/>
    <lineage>
        <taxon>Eukaryota</taxon>
        <taxon>Metazoa</taxon>
        <taxon>Ecdysozoa</taxon>
        <taxon>Arthropoda</taxon>
        <taxon>Hexapoda</taxon>
        <taxon>Insecta</taxon>
        <taxon>Pterygota</taxon>
        <taxon>Neoptera</taxon>
        <taxon>Endopterygota</taxon>
        <taxon>Coleoptera</taxon>
        <taxon>Polyphaga</taxon>
        <taxon>Cucujiformia</taxon>
        <taxon>Tenebrionidae</taxon>
        <taxon>Tenebrionidae incertae sedis</taxon>
        <taxon>Tribolium</taxon>
    </lineage>
</organism>
<dbReference type="InterPro" id="IPR029000">
    <property type="entry name" value="Cyclophilin-like_dom_sf"/>
</dbReference>
<reference evidence="4 5" key="1">
    <citation type="journal article" date="2008" name="Nature">
        <title>The genome of the model beetle and pest Tribolium castaneum.</title>
        <authorList>
            <consortium name="Tribolium Genome Sequencing Consortium"/>
            <person name="Richards S."/>
            <person name="Gibbs R.A."/>
            <person name="Weinstock G.M."/>
            <person name="Brown S.J."/>
            <person name="Denell R."/>
            <person name="Beeman R.W."/>
            <person name="Gibbs R."/>
            <person name="Beeman R.W."/>
            <person name="Brown S.J."/>
            <person name="Bucher G."/>
            <person name="Friedrich M."/>
            <person name="Grimmelikhuijzen C.J."/>
            <person name="Klingler M."/>
            <person name="Lorenzen M."/>
            <person name="Richards S."/>
            <person name="Roth S."/>
            <person name="Schroder R."/>
            <person name="Tautz D."/>
            <person name="Zdobnov E.M."/>
            <person name="Muzny D."/>
            <person name="Gibbs R.A."/>
            <person name="Weinstock G.M."/>
            <person name="Attaway T."/>
            <person name="Bell S."/>
            <person name="Buhay C.J."/>
            <person name="Chandrabose M.N."/>
            <person name="Chavez D."/>
            <person name="Clerk-Blankenburg K.P."/>
            <person name="Cree A."/>
            <person name="Dao M."/>
            <person name="Davis C."/>
            <person name="Chacko J."/>
            <person name="Dinh H."/>
            <person name="Dugan-Rocha S."/>
            <person name="Fowler G."/>
            <person name="Garner T.T."/>
            <person name="Garnes J."/>
            <person name="Gnirke A."/>
            <person name="Hawes A."/>
            <person name="Hernandez J."/>
            <person name="Hines S."/>
            <person name="Holder M."/>
            <person name="Hume J."/>
            <person name="Jhangiani S.N."/>
            <person name="Joshi V."/>
            <person name="Khan Z.M."/>
            <person name="Jackson L."/>
            <person name="Kovar C."/>
            <person name="Kowis A."/>
            <person name="Lee S."/>
            <person name="Lewis L.R."/>
            <person name="Margolis J."/>
            <person name="Morgan M."/>
            <person name="Nazareth L.V."/>
            <person name="Nguyen N."/>
            <person name="Okwuonu G."/>
            <person name="Parker D."/>
            <person name="Richards S."/>
            <person name="Ruiz S.J."/>
            <person name="Santibanez J."/>
            <person name="Savard J."/>
            <person name="Scherer S.E."/>
            <person name="Schneider B."/>
            <person name="Sodergren E."/>
            <person name="Tautz D."/>
            <person name="Vattahil S."/>
            <person name="Villasana D."/>
            <person name="White C.S."/>
            <person name="Wright R."/>
            <person name="Park Y."/>
            <person name="Beeman R.W."/>
            <person name="Lord J."/>
            <person name="Oppert B."/>
            <person name="Lorenzen M."/>
            <person name="Brown S."/>
            <person name="Wang L."/>
            <person name="Savard J."/>
            <person name="Tautz D."/>
            <person name="Richards S."/>
            <person name="Weinstock G."/>
            <person name="Gibbs R.A."/>
            <person name="Liu Y."/>
            <person name="Worley K."/>
            <person name="Weinstock G."/>
            <person name="Elsik C.G."/>
            <person name="Reese J.T."/>
            <person name="Elhaik E."/>
            <person name="Landan G."/>
            <person name="Graur D."/>
            <person name="Arensburger P."/>
            <person name="Atkinson P."/>
            <person name="Beeman R.W."/>
            <person name="Beidler J."/>
            <person name="Brown S.J."/>
            <person name="Demuth J.P."/>
            <person name="Drury D.W."/>
            <person name="Du Y.Z."/>
            <person name="Fujiwara H."/>
            <person name="Lorenzen M."/>
            <person name="Maselli V."/>
            <person name="Osanai M."/>
            <person name="Park Y."/>
            <person name="Robertson H.M."/>
            <person name="Tu Z."/>
            <person name="Wang J.J."/>
            <person name="Wang S."/>
            <person name="Richards S."/>
            <person name="Song H."/>
            <person name="Zhang L."/>
            <person name="Sodergren E."/>
            <person name="Werner D."/>
            <person name="Stanke M."/>
            <person name="Morgenstern B."/>
            <person name="Solovyev V."/>
            <person name="Kosarev P."/>
            <person name="Brown G."/>
            <person name="Chen H.C."/>
            <person name="Ermolaeva O."/>
            <person name="Hlavina W."/>
            <person name="Kapustin Y."/>
            <person name="Kiryutin B."/>
            <person name="Kitts P."/>
            <person name="Maglott D."/>
            <person name="Pruitt K."/>
            <person name="Sapojnikov V."/>
            <person name="Souvorov A."/>
            <person name="Mackey A.J."/>
            <person name="Waterhouse R.M."/>
            <person name="Wyder S."/>
            <person name="Zdobnov E.M."/>
            <person name="Zdobnov E.M."/>
            <person name="Wyder S."/>
            <person name="Kriventseva E.V."/>
            <person name="Kadowaki T."/>
            <person name="Bork P."/>
            <person name="Aranda M."/>
            <person name="Bao R."/>
            <person name="Beermann A."/>
            <person name="Berns N."/>
            <person name="Bolognesi R."/>
            <person name="Bonneton F."/>
            <person name="Bopp D."/>
            <person name="Brown S.J."/>
            <person name="Bucher G."/>
            <person name="Butts T."/>
            <person name="Chaumot A."/>
            <person name="Denell R.E."/>
            <person name="Ferrier D.E."/>
            <person name="Friedrich M."/>
            <person name="Gordon C.M."/>
            <person name="Jindra M."/>
            <person name="Klingler M."/>
            <person name="Lan Q."/>
            <person name="Lattorff H.M."/>
            <person name="Laudet V."/>
            <person name="von Levetsow C."/>
            <person name="Liu Z."/>
            <person name="Lutz R."/>
            <person name="Lynch J.A."/>
            <person name="da Fonseca R.N."/>
            <person name="Posnien N."/>
            <person name="Reuter R."/>
            <person name="Roth S."/>
            <person name="Savard J."/>
            <person name="Schinko J.B."/>
            <person name="Schmitt C."/>
            <person name="Schoppmeier M."/>
            <person name="Schroder R."/>
            <person name="Shippy T.D."/>
            <person name="Simonnet F."/>
            <person name="Marques-Souza H."/>
            <person name="Tautz D."/>
            <person name="Tomoyasu Y."/>
            <person name="Trauner J."/>
            <person name="Van der Zee M."/>
            <person name="Vervoort M."/>
            <person name="Wittkopp N."/>
            <person name="Wimmer E.A."/>
            <person name="Yang X."/>
            <person name="Jones A.K."/>
            <person name="Sattelle D.B."/>
            <person name="Ebert P.R."/>
            <person name="Nelson D."/>
            <person name="Scott J.G."/>
            <person name="Beeman R.W."/>
            <person name="Muthukrishnan S."/>
            <person name="Kramer K.J."/>
            <person name="Arakane Y."/>
            <person name="Beeman R.W."/>
            <person name="Zhu Q."/>
            <person name="Hogenkamp D."/>
            <person name="Dixit R."/>
            <person name="Oppert B."/>
            <person name="Jiang H."/>
            <person name="Zou Z."/>
            <person name="Marshall J."/>
            <person name="Elpidina E."/>
            <person name="Vinokurov K."/>
            <person name="Oppert C."/>
            <person name="Zou Z."/>
            <person name="Evans J."/>
            <person name="Lu Z."/>
            <person name="Zhao P."/>
            <person name="Sumathipala N."/>
            <person name="Altincicek B."/>
            <person name="Vilcinskas A."/>
            <person name="Williams M."/>
            <person name="Hultmark D."/>
            <person name="Hetru C."/>
            <person name="Jiang H."/>
            <person name="Grimmelikhuijzen C.J."/>
            <person name="Hauser F."/>
            <person name="Cazzamali G."/>
            <person name="Williamson M."/>
            <person name="Park Y."/>
            <person name="Li B."/>
            <person name="Tanaka Y."/>
            <person name="Predel R."/>
            <person name="Neupert S."/>
            <person name="Schachtner J."/>
            <person name="Verleyen P."/>
            <person name="Raible F."/>
            <person name="Bork P."/>
            <person name="Friedrich M."/>
            <person name="Walden K.K."/>
            <person name="Robertson H.M."/>
            <person name="Angeli S."/>
            <person name="Foret S."/>
            <person name="Bucher G."/>
            <person name="Schuetz S."/>
            <person name="Maleszka R."/>
            <person name="Wimmer E.A."/>
            <person name="Beeman R.W."/>
            <person name="Lorenzen M."/>
            <person name="Tomoyasu Y."/>
            <person name="Miller S.C."/>
            <person name="Grossmann D."/>
            <person name="Bucher G."/>
        </authorList>
    </citation>
    <scope>NUCLEOTIDE SEQUENCE [LARGE SCALE GENOMIC DNA]</scope>
    <source>
        <strain evidence="4 5">Georgia GA2</strain>
    </source>
</reference>
<dbReference type="eggNOG" id="KOG1947">
    <property type="taxonomic scope" value="Eukaryota"/>
</dbReference>
<evidence type="ECO:0000259" key="3">
    <source>
        <dbReference type="PROSITE" id="PS50181"/>
    </source>
</evidence>
<dbReference type="PROSITE" id="PS50181">
    <property type="entry name" value="FBOX"/>
    <property type="match status" value="1"/>
</dbReference>
<dbReference type="SMART" id="SM00256">
    <property type="entry name" value="FBOX"/>
    <property type="match status" value="1"/>
</dbReference>
<dbReference type="InterPro" id="IPR032675">
    <property type="entry name" value="LRR_dom_sf"/>
</dbReference>
<dbReference type="SMART" id="SM00367">
    <property type="entry name" value="LRR_CC"/>
    <property type="match status" value="4"/>
</dbReference>
<dbReference type="STRING" id="7070.A0A139WCZ7"/>
<evidence type="ECO:0000313" key="4">
    <source>
        <dbReference type="EMBL" id="KYB25810.1"/>
    </source>
</evidence>
<dbReference type="PANTHER" id="PTHR11071:SF561">
    <property type="entry name" value="PEPTIDYL-PROLYL CIS-TRANS ISOMERASE D-RELATED"/>
    <property type="match status" value="1"/>
</dbReference>
<dbReference type="Proteomes" id="UP000007266">
    <property type="component" value="Linkage group 8"/>
</dbReference>
<dbReference type="SUPFAM" id="SSF50891">
    <property type="entry name" value="Cyclophilin-like"/>
    <property type="match status" value="1"/>
</dbReference>
<dbReference type="CDD" id="cd22117">
    <property type="entry name" value="F-box_FBXL4"/>
    <property type="match status" value="1"/>
</dbReference>
<accession>A0A139WCZ7</accession>
<gene>
    <name evidence="4" type="primary">AUGUSTUS-3.0.2_34049</name>
    <name evidence="4" type="ORF">TcasGA2_TC034049</name>
</gene>
<name>A0A139WCZ7_TRICA</name>
<dbReference type="CDD" id="cd00317">
    <property type="entry name" value="cyclophilin"/>
    <property type="match status" value="1"/>
</dbReference>
<dbReference type="GO" id="GO:0005737">
    <property type="term" value="C:cytoplasm"/>
    <property type="evidence" value="ECO:0000318"/>
    <property type="project" value="GO_Central"/>
</dbReference>
<sequence length="973" mass="114375">MDWDSDLCLYEKPQPLQKFKVVGLLPHPNFQKCRYLVEMLHSHYPKVYAKPEIRAMLNLDWDEFLTKMKRRHGKEYYLLKTPVAVYHDGQLISDQGIEQFIKETYRIEIDMDFEQMAEKELIKYFTHIFETYKRKFVYLTIAVDERVVGSMLFMLYNDLVPITCDNFLFRCTNKTRGYKNTKVHRIAKYSWIQCGGFDLEHIPMPCENYSVPHDRRGVISMCNRKIHEDNSTQFYITLEPASWMDYNYVAFGQLVQGAEILNLIEKIGTYYEKPVRKIEIVNCGEFTLCPVPEDEYSKALNPPFETLFSREVPVDEVDSILSLTGYKEGKYSLQTDLKSYLPFTRYSRMFDTYMRDIEVAPEIDDVMIKKVEEEEEPDEELEKKSDDTPNLIKSVRPLTEFEKKFIPVEIMVRDMNSWEQYAEKVINFTSRYNISFSISYAPDNLVGKYTKYPSYGDFPETYSLRSYGRWWKESEAHQLEYMPQESDPLGAEDYVTLGFERAVVPRDVCIYETYNPGAVVRIWGRFTELHWKLLWEGPPQVCAEESRKFHPTIKKYNCLINEIRLEFNQSHLKYHTAIDAVLLGGYQPKRILQQHVLQNDLLNWKISEDESPEKQMTDTDPANGNCDFFARLPHEVILHIFQYLDLKSLCRCAQVNKTWYDATLDPVLYQNLSLKRYWHRINSKNLNYFKNRCLGIRKLDLSWCGSDDKFFSSTFLLFLHHCCQHLTHLSLCHCEFVNNEIVAKISQCRELTELRLRNTKPDYYAFQHLARLNKLITLDLCCTNVTDDPLMTILKANQNLTHLMLDFCENIERLDQIVETVASYNKNLRTWSSFKTTTLVSGGLHFARCTNLRELDLGWCFLFAHPGDCLEKIAANCRHLKRLIISQWRGVNDQMLLPVVTCCKDLRQLDLLGIKSITGDICERALVSLSHLKLLDISFCDSISDDQVLLWRTNYPNVTIQRSCQFLVTDYLN</sequence>
<proteinExistence type="predicted"/>
<reference evidence="4 5" key="2">
    <citation type="journal article" date="2010" name="Nucleic Acids Res.">
        <title>BeetleBase in 2010: revisions to provide comprehensive genomic information for Tribolium castaneum.</title>
        <authorList>
            <person name="Kim H.S."/>
            <person name="Murphy T."/>
            <person name="Xia J."/>
            <person name="Caragea D."/>
            <person name="Park Y."/>
            <person name="Beeman R.W."/>
            <person name="Lorenzen M.D."/>
            <person name="Butcher S."/>
            <person name="Manak J.R."/>
            <person name="Brown S.J."/>
        </authorList>
    </citation>
    <scope>GENOME REANNOTATION</scope>
    <source>
        <strain evidence="4 5">Georgia GA2</strain>
    </source>
</reference>
<dbReference type="PROSITE" id="PS50072">
    <property type="entry name" value="CSA_PPIASE_2"/>
    <property type="match status" value="1"/>
</dbReference>
<dbReference type="EMBL" id="KQ971361">
    <property type="protein sequence ID" value="KYB25810.1"/>
    <property type="molecule type" value="Genomic_DNA"/>
</dbReference>
<feature type="domain" description="F-box" evidence="3">
    <location>
        <begin position="626"/>
        <end position="672"/>
    </location>
</feature>
<dbReference type="SUPFAM" id="SSF81383">
    <property type="entry name" value="F-box domain"/>
    <property type="match status" value="1"/>
</dbReference>
<dbReference type="Pfam" id="PF12937">
    <property type="entry name" value="F-box-like"/>
    <property type="match status" value="1"/>
</dbReference>
<dbReference type="InterPro" id="IPR036047">
    <property type="entry name" value="F-box-like_dom_sf"/>
</dbReference>
<dbReference type="SUPFAM" id="SSF52047">
    <property type="entry name" value="RNI-like"/>
    <property type="match status" value="1"/>
</dbReference>
<dbReference type="InterPro" id="IPR001810">
    <property type="entry name" value="F-box_dom"/>
</dbReference>
<dbReference type="PANTHER" id="PTHR11071">
    <property type="entry name" value="PEPTIDYL-PROLYL CIS-TRANS ISOMERASE"/>
    <property type="match status" value="1"/>
</dbReference>
<dbReference type="PRINTS" id="PR00153">
    <property type="entry name" value="CSAPPISMRASE"/>
</dbReference>
<keyword evidence="1" id="KW-0833">Ubl conjugation pathway</keyword>
<dbReference type="InterPro" id="IPR002130">
    <property type="entry name" value="Cyclophilin-type_PPIase_dom"/>
</dbReference>
<dbReference type="AlphaFoldDB" id="A0A139WCZ7"/>
<evidence type="ECO:0000313" key="5">
    <source>
        <dbReference type="Proteomes" id="UP000007266"/>
    </source>
</evidence>
<evidence type="ECO:0000259" key="2">
    <source>
        <dbReference type="PROSITE" id="PS50072"/>
    </source>
</evidence>
<dbReference type="Gene3D" id="2.40.100.10">
    <property type="entry name" value="Cyclophilin-like"/>
    <property type="match status" value="1"/>
</dbReference>
<feature type="domain" description="PPIase cyclophilin-type" evidence="2">
    <location>
        <begin position="138"/>
        <end position="285"/>
    </location>
</feature>
<evidence type="ECO:0000256" key="1">
    <source>
        <dbReference type="ARBA" id="ARBA00022786"/>
    </source>
</evidence>
<dbReference type="Pfam" id="PF00160">
    <property type="entry name" value="Pro_isomerase"/>
    <property type="match status" value="1"/>
</dbReference>
<dbReference type="FunCoup" id="A0A139WCZ7">
    <property type="interactions" value="11"/>
</dbReference>
<dbReference type="GO" id="GO:0003755">
    <property type="term" value="F:peptidyl-prolyl cis-trans isomerase activity"/>
    <property type="evidence" value="ECO:0007669"/>
    <property type="project" value="InterPro"/>
</dbReference>
<dbReference type="Gene3D" id="3.80.10.10">
    <property type="entry name" value="Ribonuclease Inhibitor"/>
    <property type="match status" value="2"/>
</dbReference>
<protein>
    <submittedName>
        <fullName evidence="4">F-box/LRR-repeat protein 4-like Protein</fullName>
    </submittedName>
</protein>
<keyword evidence="5" id="KW-1185">Reference proteome</keyword>